<dbReference type="InterPro" id="IPR050452">
    <property type="entry name" value="Metacaspase"/>
</dbReference>
<comment type="caution">
    <text evidence="2">The sequence shown here is derived from an EMBL/GenBank/DDBJ whole genome shotgun (WGS) entry which is preliminary data.</text>
</comment>
<proteinExistence type="predicted"/>
<dbReference type="Proteomes" id="UP000248790">
    <property type="component" value="Unassembled WGS sequence"/>
</dbReference>
<keyword evidence="3" id="KW-1185">Reference proteome</keyword>
<dbReference type="InterPro" id="IPR029030">
    <property type="entry name" value="Caspase-like_dom_sf"/>
</dbReference>
<dbReference type="Gene3D" id="3.40.50.1460">
    <property type="match status" value="1"/>
</dbReference>
<dbReference type="SUPFAM" id="SSF52129">
    <property type="entry name" value="Caspase-like"/>
    <property type="match status" value="1"/>
</dbReference>
<dbReference type="InterPro" id="IPR011600">
    <property type="entry name" value="Pept_C14_caspase"/>
</dbReference>
<dbReference type="PROSITE" id="PS51257">
    <property type="entry name" value="PROKAR_LIPOPROTEIN"/>
    <property type="match status" value="1"/>
</dbReference>
<accession>A0A327X1H4</accession>
<dbReference type="EMBL" id="QLMC01000004">
    <property type="protein sequence ID" value="RAJ96069.1"/>
    <property type="molecule type" value="Genomic_DNA"/>
</dbReference>
<protein>
    <submittedName>
        <fullName evidence="2">Caspase domain-containing protein</fullName>
    </submittedName>
</protein>
<reference evidence="2 3" key="1">
    <citation type="submission" date="2018-06" db="EMBL/GenBank/DDBJ databases">
        <title>Genomic Encyclopedia of Archaeal and Bacterial Type Strains, Phase II (KMG-II): from individual species to whole genera.</title>
        <authorList>
            <person name="Goeker M."/>
        </authorList>
    </citation>
    <scope>NUCLEOTIDE SEQUENCE [LARGE SCALE GENOMIC DNA]</scope>
    <source>
        <strain evidence="2 3">DSM 21851</strain>
    </source>
</reference>
<dbReference type="GO" id="GO:0005737">
    <property type="term" value="C:cytoplasm"/>
    <property type="evidence" value="ECO:0007669"/>
    <property type="project" value="TreeGrafter"/>
</dbReference>
<dbReference type="GO" id="GO:0004197">
    <property type="term" value="F:cysteine-type endopeptidase activity"/>
    <property type="evidence" value="ECO:0007669"/>
    <property type="project" value="InterPro"/>
</dbReference>
<dbReference type="OrthoDB" id="1491023at2"/>
<dbReference type="PANTHER" id="PTHR48104">
    <property type="entry name" value="METACASPASE-4"/>
    <property type="match status" value="1"/>
</dbReference>
<dbReference type="PANTHER" id="PTHR48104:SF30">
    <property type="entry name" value="METACASPASE-1"/>
    <property type="match status" value="1"/>
</dbReference>
<dbReference type="Pfam" id="PF00656">
    <property type="entry name" value="Peptidase_C14"/>
    <property type="match status" value="1"/>
</dbReference>
<evidence type="ECO:0000313" key="2">
    <source>
        <dbReference type="EMBL" id="RAJ96069.1"/>
    </source>
</evidence>
<evidence type="ECO:0000259" key="1">
    <source>
        <dbReference type="Pfam" id="PF00656"/>
    </source>
</evidence>
<sequence>MTKRALVVGINNYTIQSQHDQNLYGLSWPTLQGCVRDADSVYHLFIEAFGFESENVILLKDAQATRRNILSALTYLHANSEAGDVIAFFYAGHGGLLPASTEANNNRFYESIIPYEGDWIYDFQLDAIATAAGFNPNHVNFTLIMDSCHAGGLHAADSIIHGTPRTVPFRPDIAANIKHMQTWWPFGVCLPSGSNELFPNVSNPVIENGQLVDLDIDPNKTLIASAKATLIAACRYDETAGETPNHGYLTQALLDTVNSCPFRITYQGLIDRLITRVQTLSGNTQTPQLLGQLGRSGETFLDGWRTSIPG</sequence>
<gene>
    <name evidence="2" type="ORF">LX87_03819</name>
</gene>
<evidence type="ECO:0000313" key="3">
    <source>
        <dbReference type="Proteomes" id="UP000248790"/>
    </source>
</evidence>
<dbReference type="RefSeq" id="WP_111629837.1">
    <property type="nucleotide sequence ID" value="NZ_QLMC01000004.1"/>
</dbReference>
<organism evidence="2 3">
    <name type="scientific">Larkinella arboricola</name>
    <dbReference type="NCBI Taxonomy" id="643671"/>
    <lineage>
        <taxon>Bacteria</taxon>
        <taxon>Pseudomonadati</taxon>
        <taxon>Bacteroidota</taxon>
        <taxon>Cytophagia</taxon>
        <taxon>Cytophagales</taxon>
        <taxon>Spirosomataceae</taxon>
        <taxon>Larkinella</taxon>
    </lineage>
</organism>
<dbReference type="GO" id="GO:0006508">
    <property type="term" value="P:proteolysis"/>
    <property type="evidence" value="ECO:0007669"/>
    <property type="project" value="InterPro"/>
</dbReference>
<dbReference type="AlphaFoldDB" id="A0A327X1H4"/>
<feature type="domain" description="Peptidase C14 caspase" evidence="1">
    <location>
        <begin position="3"/>
        <end position="290"/>
    </location>
</feature>
<name>A0A327X1H4_LARAB</name>